<dbReference type="AlphaFoldDB" id="A0AAV1P8A5"/>
<gene>
    <name evidence="1" type="ORF">FSCOSCO3_A014512</name>
</gene>
<reference evidence="1 2" key="1">
    <citation type="submission" date="2024-01" db="EMBL/GenBank/DDBJ databases">
        <authorList>
            <person name="Alioto T."/>
            <person name="Alioto T."/>
            <person name="Gomez Garrido J."/>
        </authorList>
    </citation>
    <scope>NUCLEOTIDE SEQUENCE [LARGE SCALE GENOMIC DNA]</scope>
</reference>
<comment type="caution">
    <text evidence="1">The sequence shown here is derived from an EMBL/GenBank/DDBJ whole genome shotgun (WGS) entry which is preliminary data.</text>
</comment>
<organism evidence="1 2">
    <name type="scientific">Scomber scombrus</name>
    <name type="common">Atlantic mackerel</name>
    <name type="synonym">Scomber vernalis</name>
    <dbReference type="NCBI Taxonomy" id="13677"/>
    <lineage>
        <taxon>Eukaryota</taxon>
        <taxon>Metazoa</taxon>
        <taxon>Chordata</taxon>
        <taxon>Craniata</taxon>
        <taxon>Vertebrata</taxon>
        <taxon>Euteleostomi</taxon>
        <taxon>Actinopterygii</taxon>
        <taxon>Neopterygii</taxon>
        <taxon>Teleostei</taxon>
        <taxon>Neoteleostei</taxon>
        <taxon>Acanthomorphata</taxon>
        <taxon>Pelagiaria</taxon>
        <taxon>Scombriformes</taxon>
        <taxon>Scombridae</taxon>
        <taxon>Scomber</taxon>
    </lineage>
</organism>
<evidence type="ECO:0000313" key="1">
    <source>
        <dbReference type="EMBL" id="CAK6967947.1"/>
    </source>
</evidence>
<dbReference type="Proteomes" id="UP001314229">
    <property type="component" value="Unassembled WGS sequence"/>
</dbReference>
<evidence type="ECO:0000313" key="2">
    <source>
        <dbReference type="Proteomes" id="UP001314229"/>
    </source>
</evidence>
<proteinExistence type="predicted"/>
<sequence length="107" mass="12299">MKLSVSTGIVLKGQNSKNSFTASLFTPSFAGVRPLINPVNFYVPWRNFQIILLQRCQWSKVKLNMKMNSTGPESLRLRLSLERSICTICSLNSRPNQLKHALRWEFD</sequence>
<protein>
    <submittedName>
        <fullName evidence="1">Uncharacterized protein</fullName>
    </submittedName>
</protein>
<keyword evidence="2" id="KW-1185">Reference proteome</keyword>
<name>A0AAV1P8A5_SCOSC</name>
<dbReference type="EMBL" id="CAWUFR010000112">
    <property type="protein sequence ID" value="CAK6967947.1"/>
    <property type="molecule type" value="Genomic_DNA"/>
</dbReference>
<accession>A0AAV1P8A5</accession>